<dbReference type="Proteomes" id="UP000054270">
    <property type="component" value="Unassembled WGS sequence"/>
</dbReference>
<dbReference type="OMA" id="DETHSAV"/>
<reference evidence="3" key="1">
    <citation type="submission" date="2014-04" db="EMBL/GenBank/DDBJ databases">
        <title>Evolutionary Origins and Diversification of the Mycorrhizal Mutualists.</title>
        <authorList>
            <consortium name="DOE Joint Genome Institute"/>
            <consortium name="Mycorrhizal Genomics Consortium"/>
            <person name="Kohler A."/>
            <person name="Kuo A."/>
            <person name="Nagy L.G."/>
            <person name="Floudas D."/>
            <person name="Copeland A."/>
            <person name="Barry K.W."/>
            <person name="Cichocki N."/>
            <person name="Veneault-Fourrey C."/>
            <person name="LaButti K."/>
            <person name="Lindquist E.A."/>
            <person name="Lipzen A."/>
            <person name="Lundell T."/>
            <person name="Morin E."/>
            <person name="Murat C."/>
            <person name="Riley R."/>
            <person name="Ohm R."/>
            <person name="Sun H."/>
            <person name="Tunlid A."/>
            <person name="Henrissat B."/>
            <person name="Grigoriev I.V."/>
            <person name="Hibbett D.S."/>
            <person name="Martin F."/>
        </authorList>
    </citation>
    <scope>NUCLEOTIDE SEQUENCE [LARGE SCALE GENOMIC DNA]</scope>
    <source>
        <strain evidence="3">FD-334 SS-4</strain>
    </source>
</reference>
<sequence>MRCGRGLPTARGLHLPPRHHVAAVAIDLSTVAAAVPLVLAAVRRCVCSSPPSHVVLAAHHARSSPELAVPSAPPPRARRLPRREPPLPPLTLPPALAAVIPAAVVCPDLLNVAAHAPAAAVFPPLRLSPPPVPSSPPRSTTMTSPAPPRCPLSTVHRPLVERARHQRPSRRCHPRRQRRPSRRAPPPPPAIARALPSTPPPCTAARAPLAPRAPQITVRRSRTPPRAPLPRSPRLSTPASPPPPTLPPAPRAAVHDPPLPHALPRASSPHSAAVAHIPLARRWLPTTLAAAHVPSTSARRRTRPHRICTPLPHPPLPPPPNRHMRAPRATACAPIDPCLPLSTAPPLPHAIPPTSPPYPPPAAVPTAPLPNKQLPQYRPHLLHCYHPPARVPPIRVPPAVACRTACDTFARLPASAMPAPPPPSPSSAHHLSSSHHRSSRSPPCLVFATLAAALDYRSVFVRRRAAAGGRGSYGPPLPPPPPPPLPSSAHHPLTPPASSPPRPSTTITHRSDPIRAPPAVLEDHERARQLSEDEVGGTRGMEKMGAARRPHDQSDTSPLAGRIASIRRAIAVETQATLRVGSLEHRRLTEDTRPLDGMRRGAAGDGITEHPPPTYKNHERLRTFDGTKFGCSRGGREWRRRIYAADEGLANHGAHAGAGARKNIDAAMRDLDFGVDLEVDMRRTLREPEYRRPIGGLTSVVLSAPPPNNEHMAHTRRLSAGAVGITSVRATWEGGTLDYPGHRFYKYQHITLHRRGRYSARSRDQIIAWCIAAVLVKTAPRRIDRANLQRGASPPAVPEPMMSRPLVPTETLHSDATEPERGDCAQAITWERASDSRGWASQIRLRNLRGISNHVVQPSILPPRRTSLAAPRSHLSRAISLILRLLVPRPPPASHFTTAALSFPSARRLLAALVHAPSRKHMRFLREAGGPPVRRTLNTTCTRGKFVFAVLPSSLATLRTSLPLLLDVPAVSSRENQSIDNRATLAQPHDTKNNNSSIRVETGARMSRSEKSTTQSANTFARRRGYIVRKLLYSAFASPARRKITTQAAVHEVGTFLTALMHSLTFNEGSICYLFGNIHLAAPALQGSLAPSPLSRASPCMATPRISTSAIAAQHVAEGLMRGATGLRLLGSSAAGGRCRPHSCMRSPRTLSPFIVRLLVCLLGGHLAALRVVVDMGVLRLQAGHSISVGLSLRVTSTSWVCRGLGLAVIMAAKRNYSTIVQADF</sequence>
<feature type="compositionally biased region" description="Pro residues" evidence="1">
    <location>
        <begin position="126"/>
        <end position="136"/>
    </location>
</feature>
<feature type="compositionally biased region" description="Low complexity" evidence="1">
    <location>
        <begin position="203"/>
        <end position="214"/>
    </location>
</feature>
<feature type="region of interest" description="Disordered" evidence="1">
    <location>
        <begin position="294"/>
        <end position="326"/>
    </location>
</feature>
<feature type="region of interest" description="Disordered" evidence="1">
    <location>
        <begin position="416"/>
        <end position="440"/>
    </location>
</feature>
<accession>A0A0D2L241</accession>
<feature type="compositionally biased region" description="Pro residues" evidence="1">
    <location>
        <begin position="239"/>
        <end position="250"/>
    </location>
</feature>
<feature type="compositionally biased region" description="Pro residues" evidence="1">
    <location>
        <begin position="475"/>
        <end position="486"/>
    </location>
</feature>
<name>A0A0D2L241_HYPSF</name>
<feature type="compositionally biased region" description="Basic and acidic residues" evidence="1">
    <location>
        <begin position="521"/>
        <end position="531"/>
    </location>
</feature>
<dbReference type="AlphaFoldDB" id="A0A0D2L241"/>
<dbReference type="STRING" id="945553.A0A0D2L241"/>
<keyword evidence="3" id="KW-1185">Reference proteome</keyword>
<feature type="compositionally biased region" description="Basic residues" evidence="1">
    <location>
        <begin position="164"/>
        <end position="182"/>
    </location>
</feature>
<feature type="region of interest" description="Disordered" evidence="1">
    <location>
        <begin position="123"/>
        <end position="266"/>
    </location>
</feature>
<protein>
    <submittedName>
        <fullName evidence="2">Uncharacterized protein</fullName>
    </submittedName>
</protein>
<feature type="region of interest" description="Disordered" evidence="1">
    <location>
        <begin position="594"/>
        <end position="618"/>
    </location>
</feature>
<dbReference type="EMBL" id="KN817565">
    <property type="protein sequence ID" value="KJA20682.1"/>
    <property type="molecule type" value="Genomic_DNA"/>
</dbReference>
<evidence type="ECO:0000313" key="3">
    <source>
        <dbReference type="Proteomes" id="UP000054270"/>
    </source>
</evidence>
<gene>
    <name evidence="2" type="ORF">HYPSUDRAFT_203651</name>
</gene>
<feature type="compositionally biased region" description="Pro residues" evidence="1">
    <location>
        <begin position="311"/>
        <end position="321"/>
    </location>
</feature>
<feature type="region of interest" description="Disordered" evidence="1">
    <location>
        <begin position="60"/>
        <end position="86"/>
    </location>
</feature>
<feature type="region of interest" description="Disordered" evidence="1">
    <location>
        <begin position="467"/>
        <end position="537"/>
    </location>
</feature>
<feature type="region of interest" description="Disordered" evidence="1">
    <location>
        <begin position="979"/>
        <end position="1018"/>
    </location>
</feature>
<feature type="compositionally biased region" description="Pro residues" evidence="1">
    <location>
        <begin position="493"/>
        <end position="503"/>
    </location>
</feature>
<proteinExistence type="predicted"/>
<evidence type="ECO:0000256" key="1">
    <source>
        <dbReference type="SAM" id="MobiDB-lite"/>
    </source>
</evidence>
<organism evidence="2 3">
    <name type="scientific">Hypholoma sublateritium (strain FD-334 SS-4)</name>
    <dbReference type="NCBI Taxonomy" id="945553"/>
    <lineage>
        <taxon>Eukaryota</taxon>
        <taxon>Fungi</taxon>
        <taxon>Dikarya</taxon>
        <taxon>Basidiomycota</taxon>
        <taxon>Agaricomycotina</taxon>
        <taxon>Agaricomycetes</taxon>
        <taxon>Agaricomycetidae</taxon>
        <taxon>Agaricales</taxon>
        <taxon>Agaricineae</taxon>
        <taxon>Strophariaceae</taxon>
        <taxon>Hypholoma</taxon>
    </lineage>
</organism>
<evidence type="ECO:0000313" key="2">
    <source>
        <dbReference type="EMBL" id="KJA20682.1"/>
    </source>
</evidence>